<dbReference type="InterPro" id="IPR000742">
    <property type="entry name" value="EGF"/>
</dbReference>
<accession>A0AAN5CQN0</accession>
<dbReference type="AlphaFoldDB" id="A0AAN5CQN0"/>
<feature type="non-terminal residue" evidence="3">
    <location>
        <position position="1"/>
    </location>
</feature>
<keyword evidence="1" id="KW-0732">Signal</keyword>
<feature type="domain" description="EGF-like" evidence="2">
    <location>
        <begin position="147"/>
        <end position="158"/>
    </location>
</feature>
<organism evidence="3 4">
    <name type="scientific">Pristionchus mayeri</name>
    <dbReference type="NCBI Taxonomy" id="1317129"/>
    <lineage>
        <taxon>Eukaryota</taxon>
        <taxon>Metazoa</taxon>
        <taxon>Ecdysozoa</taxon>
        <taxon>Nematoda</taxon>
        <taxon>Chromadorea</taxon>
        <taxon>Rhabditida</taxon>
        <taxon>Rhabditina</taxon>
        <taxon>Diplogasteromorpha</taxon>
        <taxon>Diplogasteroidea</taxon>
        <taxon>Neodiplogasteridae</taxon>
        <taxon>Pristionchus</taxon>
    </lineage>
</organism>
<sequence>RMRGVLLAATLSTLAVLSAAQRPKQKDITGQALIDLADVGESCADSYTGYAIVDGSLEKCENLTSLQMGGGGGKGMKAYEEYKCKHLRVHGEMKSGKCVCKGKYKGPTCNDYDGCPADKPSLHASSCSKTGCANDGIMAIGKDHMECICKGEWDGKFCDRLACWRLTDRGHDKRYKNAGTKCECGAHYKGEDCSTLKSCEKNGKFENGVCVCTEGFGGETCGQKCPSGQVTCSTGSIFSVILALPVMAAVFNRLF</sequence>
<reference evidence="4" key="1">
    <citation type="submission" date="2022-10" db="EMBL/GenBank/DDBJ databases">
        <title>Genome assembly of Pristionchus species.</title>
        <authorList>
            <person name="Yoshida K."/>
            <person name="Sommer R.J."/>
        </authorList>
    </citation>
    <scope>NUCLEOTIDE SEQUENCE [LARGE SCALE GENOMIC DNA]</scope>
    <source>
        <strain evidence="4">RS5460</strain>
    </source>
</reference>
<keyword evidence="4" id="KW-1185">Reference proteome</keyword>
<protein>
    <recommendedName>
        <fullName evidence="2">EGF-like domain-containing protein</fullName>
    </recommendedName>
</protein>
<proteinExistence type="predicted"/>
<dbReference type="PROSITE" id="PS00022">
    <property type="entry name" value="EGF_1"/>
    <property type="match status" value="1"/>
</dbReference>
<dbReference type="Proteomes" id="UP001328107">
    <property type="component" value="Unassembled WGS sequence"/>
</dbReference>
<evidence type="ECO:0000259" key="2">
    <source>
        <dbReference type="PROSITE" id="PS00022"/>
    </source>
</evidence>
<gene>
    <name evidence="3" type="ORF">PMAYCL1PPCAC_18834</name>
</gene>
<name>A0AAN5CQN0_9BILA</name>
<evidence type="ECO:0000313" key="4">
    <source>
        <dbReference type="Proteomes" id="UP001328107"/>
    </source>
</evidence>
<feature type="signal peptide" evidence="1">
    <location>
        <begin position="1"/>
        <end position="20"/>
    </location>
</feature>
<feature type="chain" id="PRO_5043026353" description="EGF-like domain-containing protein" evidence="1">
    <location>
        <begin position="21"/>
        <end position="255"/>
    </location>
</feature>
<dbReference type="EMBL" id="BTRK01000004">
    <property type="protein sequence ID" value="GMR48639.1"/>
    <property type="molecule type" value="Genomic_DNA"/>
</dbReference>
<comment type="caution">
    <text evidence="3">The sequence shown here is derived from an EMBL/GenBank/DDBJ whole genome shotgun (WGS) entry which is preliminary data.</text>
</comment>
<evidence type="ECO:0000313" key="3">
    <source>
        <dbReference type="EMBL" id="GMR48639.1"/>
    </source>
</evidence>
<evidence type="ECO:0000256" key="1">
    <source>
        <dbReference type="SAM" id="SignalP"/>
    </source>
</evidence>